<feature type="signal peptide" evidence="1">
    <location>
        <begin position="1"/>
        <end position="18"/>
    </location>
</feature>
<evidence type="ECO:0000313" key="4">
    <source>
        <dbReference type="Proteomes" id="UP000256405"/>
    </source>
</evidence>
<proteinExistence type="predicted"/>
<keyword evidence="1" id="KW-0732">Signal</keyword>
<dbReference type="InterPro" id="IPR025411">
    <property type="entry name" value="DUF4136"/>
</dbReference>
<dbReference type="PROSITE" id="PS51257">
    <property type="entry name" value="PROKAR_LIPOPROTEIN"/>
    <property type="match status" value="1"/>
</dbReference>
<dbReference type="EMBL" id="QUNF01000004">
    <property type="protein sequence ID" value="REG91582.1"/>
    <property type="molecule type" value="Genomic_DNA"/>
</dbReference>
<evidence type="ECO:0000259" key="2">
    <source>
        <dbReference type="Pfam" id="PF13590"/>
    </source>
</evidence>
<evidence type="ECO:0000256" key="1">
    <source>
        <dbReference type="SAM" id="SignalP"/>
    </source>
</evidence>
<organism evidence="3 4">
    <name type="scientific">Algoriphagus antarcticus</name>
    <dbReference type="NCBI Taxonomy" id="238540"/>
    <lineage>
        <taxon>Bacteria</taxon>
        <taxon>Pseudomonadati</taxon>
        <taxon>Bacteroidota</taxon>
        <taxon>Cytophagia</taxon>
        <taxon>Cytophagales</taxon>
        <taxon>Cyclobacteriaceae</taxon>
        <taxon>Algoriphagus</taxon>
    </lineage>
</organism>
<name>A0A3E0DZT9_9BACT</name>
<protein>
    <submittedName>
        <fullName evidence="3">Uncharacterized protein DUF4136</fullName>
    </submittedName>
</protein>
<reference evidence="3 4" key="1">
    <citation type="submission" date="2018-08" db="EMBL/GenBank/DDBJ databases">
        <title>Genomic Encyclopedia of Archaeal and Bacterial Type Strains, Phase II (KMG-II): from individual species to whole genera.</title>
        <authorList>
            <person name="Goeker M."/>
        </authorList>
    </citation>
    <scope>NUCLEOTIDE SEQUENCE [LARGE SCALE GENOMIC DNA]</scope>
    <source>
        <strain evidence="3 4">DSM 15986</strain>
    </source>
</reference>
<feature type="chain" id="PRO_5017797861" evidence="1">
    <location>
        <begin position="19"/>
        <end position="198"/>
    </location>
</feature>
<sequence>MKKLTYFLLFTLFSLTIAACSNKGMKVVTREGGDTDLTNYSTYAWVADVEGIPSSYALIGPHETILFNNPSAQKMIKDAVELQMKARGFTLDNSNPDMLVNFKVLEGETELRKFVLDNGQDYLGFGPRSTAVQMVPVDAGTVLINFMNSKSGAQIWQGFASGALTSDDIKSMSAMQTKVAAIFEDFDFNQFETGISTE</sequence>
<dbReference type="AlphaFoldDB" id="A0A3E0DZT9"/>
<dbReference type="RefSeq" id="WP_169714461.1">
    <property type="nucleotide sequence ID" value="NZ_MSSW01000059.1"/>
</dbReference>
<dbReference type="Pfam" id="PF13590">
    <property type="entry name" value="DUF4136"/>
    <property type="match status" value="1"/>
</dbReference>
<keyword evidence="4" id="KW-1185">Reference proteome</keyword>
<dbReference type="Gene3D" id="3.30.160.670">
    <property type="match status" value="1"/>
</dbReference>
<comment type="caution">
    <text evidence="3">The sequence shown here is derived from an EMBL/GenBank/DDBJ whole genome shotgun (WGS) entry which is preliminary data.</text>
</comment>
<evidence type="ECO:0000313" key="3">
    <source>
        <dbReference type="EMBL" id="REG91582.1"/>
    </source>
</evidence>
<accession>A0A3E0DZT9</accession>
<gene>
    <name evidence="3" type="ORF">C8N25_104196</name>
</gene>
<dbReference type="Proteomes" id="UP000256405">
    <property type="component" value="Unassembled WGS sequence"/>
</dbReference>
<feature type="domain" description="DUF4136" evidence="2">
    <location>
        <begin position="32"/>
        <end position="186"/>
    </location>
</feature>